<reference evidence="9" key="1">
    <citation type="submission" date="2021-09" db="EMBL/GenBank/DDBJ databases">
        <authorList>
            <consortium name="AG Swart"/>
            <person name="Singh M."/>
            <person name="Singh A."/>
            <person name="Seah K."/>
            <person name="Emmerich C."/>
        </authorList>
    </citation>
    <scope>NUCLEOTIDE SEQUENCE</scope>
    <source>
        <strain evidence="9">ATCC30299</strain>
    </source>
</reference>
<dbReference type="GO" id="GO:0017183">
    <property type="term" value="P:protein histidyl modification to diphthamide"/>
    <property type="evidence" value="ECO:0007669"/>
    <property type="project" value="InterPro"/>
</dbReference>
<evidence type="ECO:0000259" key="8">
    <source>
        <dbReference type="PROSITE" id="PS51074"/>
    </source>
</evidence>
<dbReference type="InterPro" id="IPR044248">
    <property type="entry name" value="DPH3/4-like"/>
</dbReference>
<dbReference type="PROSITE" id="PS51074">
    <property type="entry name" value="DPH_MB"/>
    <property type="match status" value="1"/>
</dbReference>
<dbReference type="SUPFAM" id="SSF144217">
    <property type="entry name" value="CSL zinc finger"/>
    <property type="match status" value="1"/>
</dbReference>
<comment type="catalytic activity">
    <reaction evidence="5">
        <text>[3Fe-4S](1+)-[protein] + Fe(2+)-[Dph3] = [3Fe-4S](0)-[protein] + Fe(3+)-[Dph3]</text>
        <dbReference type="Rhea" id="RHEA:71235"/>
        <dbReference type="Rhea" id="RHEA-COMP:17996"/>
        <dbReference type="Rhea" id="RHEA-COMP:17997"/>
        <dbReference type="Rhea" id="RHEA-COMP:18002"/>
        <dbReference type="Rhea" id="RHEA-COMP:18003"/>
        <dbReference type="ChEBI" id="CHEBI:29033"/>
        <dbReference type="ChEBI" id="CHEBI:29034"/>
        <dbReference type="ChEBI" id="CHEBI:33751"/>
        <dbReference type="ChEBI" id="CHEBI:47402"/>
        <dbReference type="ChEBI" id="CHEBI:83228"/>
    </reaction>
</comment>
<dbReference type="EMBL" id="CAJZBQ010000012">
    <property type="protein sequence ID" value="CAG9314748.1"/>
    <property type="molecule type" value="Genomic_DNA"/>
</dbReference>
<dbReference type="GO" id="GO:0046872">
    <property type="term" value="F:metal ion binding"/>
    <property type="evidence" value="ECO:0007669"/>
    <property type="project" value="UniProtKB-KW"/>
</dbReference>
<name>A0AAU9IL09_9CILI</name>
<dbReference type="InterPro" id="IPR036671">
    <property type="entry name" value="DPH_MB_sf"/>
</dbReference>
<comment type="similarity">
    <text evidence="4">Belongs to the DPH3 family.</text>
</comment>
<dbReference type="Proteomes" id="UP001162131">
    <property type="component" value="Unassembled WGS sequence"/>
</dbReference>
<comment type="catalytic activity">
    <reaction evidence="7">
        <text>2 [3Fe-4S](0)-[protein] + 2 Fe(2+)-[Dph3] + NADH = 2 [4Fe-4S](1+)-[protein] + 2 [Dph3] + NAD(+) + H(+)</text>
        <dbReference type="Rhea" id="RHEA:71239"/>
        <dbReference type="Rhea" id="RHEA-COMP:17997"/>
        <dbReference type="Rhea" id="RHEA-COMP:17998"/>
        <dbReference type="Rhea" id="RHEA-COMP:18001"/>
        <dbReference type="Rhea" id="RHEA-COMP:18002"/>
        <dbReference type="ChEBI" id="CHEBI:15378"/>
        <dbReference type="ChEBI" id="CHEBI:29033"/>
        <dbReference type="ChEBI" id="CHEBI:33723"/>
        <dbReference type="ChEBI" id="CHEBI:47402"/>
        <dbReference type="ChEBI" id="CHEBI:57540"/>
        <dbReference type="ChEBI" id="CHEBI:57945"/>
        <dbReference type="ChEBI" id="CHEBI:83228"/>
    </reaction>
</comment>
<evidence type="ECO:0000313" key="9">
    <source>
        <dbReference type="EMBL" id="CAG9314748.1"/>
    </source>
</evidence>
<evidence type="ECO:0000256" key="3">
    <source>
        <dbReference type="ARBA" id="ARBA00023004"/>
    </source>
</evidence>
<sequence>MGFYDQIEIEDMEWDADTEVFFYPCPCGDKFQISFEELCYGEEVARCPSCSLLLRVIYDEETLSQFGNIEI</sequence>
<dbReference type="FunFam" id="3.10.660.10:FF:000001">
    <property type="entry name" value="Diphthamide biosynthesis 3"/>
    <property type="match status" value="1"/>
</dbReference>
<evidence type="ECO:0000313" key="10">
    <source>
        <dbReference type="Proteomes" id="UP001162131"/>
    </source>
</evidence>
<evidence type="ECO:0000256" key="6">
    <source>
        <dbReference type="ARBA" id="ARBA00041070"/>
    </source>
</evidence>
<evidence type="ECO:0000256" key="7">
    <source>
        <dbReference type="ARBA" id="ARBA00048125"/>
    </source>
</evidence>
<dbReference type="Gene3D" id="3.10.660.10">
    <property type="entry name" value="DPH Zinc finger"/>
    <property type="match status" value="1"/>
</dbReference>
<evidence type="ECO:0000256" key="2">
    <source>
        <dbReference type="ARBA" id="ARBA00022723"/>
    </source>
</evidence>
<keyword evidence="2" id="KW-0479">Metal-binding</keyword>
<feature type="domain" description="DPH-type MB" evidence="8">
    <location>
        <begin position="3"/>
        <end position="59"/>
    </location>
</feature>
<protein>
    <recommendedName>
        <fullName evidence="6">Diphthamide biosynthesis protein 3</fullName>
    </recommendedName>
</protein>
<dbReference type="InterPro" id="IPR007872">
    <property type="entry name" value="DPH_MB_dom"/>
</dbReference>
<organism evidence="9 10">
    <name type="scientific">Blepharisma stoltei</name>
    <dbReference type="NCBI Taxonomy" id="1481888"/>
    <lineage>
        <taxon>Eukaryota</taxon>
        <taxon>Sar</taxon>
        <taxon>Alveolata</taxon>
        <taxon>Ciliophora</taxon>
        <taxon>Postciliodesmatophora</taxon>
        <taxon>Heterotrichea</taxon>
        <taxon>Heterotrichida</taxon>
        <taxon>Blepharismidae</taxon>
        <taxon>Blepharisma</taxon>
    </lineage>
</organism>
<dbReference type="PANTHER" id="PTHR21454:SF31">
    <property type="entry name" value="DIPHTHAMIDE BIOSYNTHESIS PROTEIN 3"/>
    <property type="match status" value="1"/>
</dbReference>
<comment type="caution">
    <text evidence="9">The sequence shown here is derived from an EMBL/GenBank/DDBJ whole genome shotgun (WGS) entry which is preliminary data.</text>
</comment>
<dbReference type="AlphaFoldDB" id="A0AAU9IL09"/>
<keyword evidence="3" id="KW-0408">Iron</keyword>
<gene>
    <name evidence="9" type="ORF">BSTOLATCC_MIC11743</name>
</gene>
<evidence type="ECO:0000256" key="5">
    <source>
        <dbReference type="ARBA" id="ARBA00036267"/>
    </source>
</evidence>
<accession>A0AAU9IL09</accession>
<dbReference type="PANTHER" id="PTHR21454">
    <property type="entry name" value="DPH3 HOMOLOG-RELATED"/>
    <property type="match status" value="1"/>
</dbReference>
<evidence type="ECO:0000256" key="1">
    <source>
        <dbReference type="ARBA" id="ARBA00005156"/>
    </source>
</evidence>
<comment type="pathway">
    <text evidence="1">Protein modification; peptidyl-diphthamide biosynthesis.</text>
</comment>
<dbReference type="Pfam" id="PF05207">
    <property type="entry name" value="Zn_ribbon_CSL"/>
    <property type="match status" value="1"/>
</dbReference>
<evidence type="ECO:0000256" key="4">
    <source>
        <dbReference type="ARBA" id="ARBA00024032"/>
    </source>
</evidence>
<proteinExistence type="inferred from homology"/>
<keyword evidence="10" id="KW-1185">Reference proteome</keyword>